<dbReference type="PROSITE" id="PS51687">
    <property type="entry name" value="SAM_MT_RNA_M5U"/>
    <property type="match status" value="1"/>
</dbReference>
<dbReference type="GO" id="GO:0051539">
    <property type="term" value="F:4 iron, 4 sulfur cluster binding"/>
    <property type="evidence" value="ECO:0007669"/>
    <property type="project" value="UniProtKB-KW"/>
</dbReference>
<evidence type="ECO:0000256" key="3">
    <source>
        <dbReference type="ARBA" id="ARBA00022603"/>
    </source>
</evidence>
<feature type="compositionally biased region" description="Basic residues" evidence="12">
    <location>
        <begin position="1"/>
        <end position="10"/>
    </location>
</feature>
<feature type="compositionally biased region" description="Polar residues" evidence="12">
    <location>
        <begin position="14"/>
        <end position="36"/>
    </location>
</feature>
<dbReference type="Proteomes" id="UP000218677">
    <property type="component" value="Unassembled WGS sequence"/>
</dbReference>
<name>A0A2A4HRD0_9GAMM</name>
<dbReference type="PANTHER" id="PTHR11061:SF49">
    <property type="entry name" value="23S RRNA (URACIL(1939)-C(5))-METHYLTRANSFERASE RLMD"/>
    <property type="match status" value="1"/>
</dbReference>
<dbReference type="InterPro" id="IPR012340">
    <property type="entry name" value="NA-bd_OB-fold"/>
</dbReference>
<accession>A0A2A4HRD0</accession>
<evidence type="ECO:0000259" key="13">
    <source>
        <dbReference type="PROSITE" id="PS50926"/>
    </source>
</evidence>
<evidence type="ECO:0000256" key="9">
    <source>
        <dbReference type="HAMAP-Rule" id="MF_01010"/>
    </source>
</evidence>
<proteinExistence type="inferred from homology"/>
<keyword evidence="1 9" id="KW-0004">4Fe-4S</keyword>
<evidence type="ECO:0000256" key="10">
    <source>
        <dbReference type="PROSITE-ProRule" id="PRU01024"/>
    </source>
</evidence>
<comment type="function">
    <text evidence="9">Catalyzes the formation of 5-methyl-uridine at position 1939 (m5U1939) in 23S rRNA.</text>
</comment>
<evidence type="ECO:0000256" key="4">
    <source>
        <dbReference type="ARBA" id="ARBA00022679"/>
    </source>
</evidence>
<evidence type="ECO:0000256" key="12">
    <source>
        <dbReference type="SAM" id="MobiDB-lite"/>
    </source>
</evidence>
<dbReference type="Gene3D" id="3.40.50.150">
    <property type="entry name" value="Vaccinia Virus protein VP39"/>
    <property type="match status" value="1"/>
</dbReference>
<feature type="binding site" evidence="9 10">
    <location>
        <position position="338"/>
    </location>
    <ligand>
        <name>S-adenosyl-L-methionine</name>
        <dbReference type="ChEBI" id="CHEBI:59789"/>
    </ligand>
</feature>
<sequence length="506" mass="54401">MAMLGKRRPPRPASGNSGLARTPSGKTQQPKSATNRDATHASAPLVIERLAHDGRGVAHNAAGKTVFVSQALPGEHVEVGVHVTRKRFDEAHTKALLTSSSVRVAPPCLHFGQCGGCDLQHLEIGAQRAHKRDVVSELMARQGIELGAITALNGSRESYRRRARLGVKVDGNGKVLLGFRASHSHRLVDIQQCYVLVPELQALMAPLKQLLTSLEAPRQVGHIELIATAETVVVLVRQLKEHVQDSARWQAFAKQQHVSLGAWLGRESPVLHWYGAAPQLMETLTFAALGIEPIGIEQIGSEQIGSEQNRAQEAHVMAAGSHKEAAIALQFSPGDFLQVNAEVNQKMVAQVVAWLSPRHGQPLMDLFAGIGNFSLPLAAAGAKVHAVEGNPAMVERIVANASLNQLDVSAQQANLSDAKVVQELLSSQQIDALVLDPPRSGAEAICQALGRHRIAKVAYISCDPATLARDAAHLVHAGYCIKQVAVADMFLHTAHMETLMLFEYAG</sequence>
<dbReference type="InterPro" id="IPR001566">
    <property type="entry name" value="23S_rRNA_MeTrfase_RlmD"/>
</dbReference>
<feature type="binding site" evidence="9 10">
    <location>
        <position position="388"/>
    </location>
    <ligand>
        <name>S-adenosyl-L-methionine</name>
        <dbReference type="ChEBI" id="CHEBI:59789"/>
    </ligand>
</feature>
<dbReference type="GO" id="GO:0003723">
    <property type="term" value="F:RNA binding"/>
    <property type="evidence" value="ECO:0007669"/>
    <property type="project" value="InterPro"/>
</dbReference>
<dbReference type="EC" id="2.1.1.190" evidence="9"/>
<reference evidence="15" key="1">
    <citation type="submission" date="2017-09" db="EMBL/GenBank/DDBJ databases">
        <authorList>
            <person name="Cho G.-S."/>
            <person name="Oguntoyinbo F.A."/>
            <person name="Cnockaert M."/>
            <person name="Kabisch J."/>
            <person name="Neve H."/>
            <person name="Bockelmann W."/>
            <person name="Wenning M."/>
            <person name="Franz C.M."/>
            <person name="Vandamme P."/>
        </authorList>
    </citation>
    <scope>NUCLEOTIDE SEQUENCE [LARGE SCALE GENOMIC DNA]</scope>
    <source>
        <strain evidence="15">MBT G8648</strain>
    </source>
</reference>
<evidence type="ECO:0000313" key="14">
    <source>
        <dbReference type="EMBL" id="PCF97326.1"/>
    </source>
</evidence>
<dbReference type="PROSITE" id="PS01230">
    <property type="entry name" value="TRMA_1"/>
    <property type="match status" value="1"/>
</dbReference>
<evidence type="ECO:0000256" key="11">
    <source>
        <dbReference type="PROSITE-ProRule" id="PRU10015"/>
    </source>
</evidence>
<feature type="binding site" evidence="9 10">
    <location>
        <position position="367"/>
    </location>
    <ligand>
        <name>S-adenosyl-L-methionine</name>
        <dbReference type="ChEBI" id="CHEBI:59789"/>
    </ligand>
</feature>
<dbReference type="HAMAP" id="MF_01010">
    <property type="entry name" value="23SrRNA_methyltr_RlmD"/>
    <property type="match status" value="1"/>
</dbReference>
<dbReference type="PROSITE" id="PS50926">
    <property type="entry name" value="TRAM"/>
    <property type="match status" value="1"/>
</dbReference>
<dbReference type="Gene3D" id="2.40.50.1070">
    <property type="match status" value="1"/>
</dbReference>
<dbReference type="RefSeq" id="WP_096649458.1">
    <property type="nucleotide sequence ID" value="NZ_NWUX01000001.1"/>
</dbReference>
<evidence type="ECO:0000256" key="1">
    <source>
        <dbReference type="ARBA" id="ARBA00022485"/>
    </source>
</evidence>
<dbReference type="AlphaFoldDB" id="A0A2A4HRD0"/>
<feature type="region of interest" description="Disordered" evidence="12">
    <location>
        <begin position="1"/>
        <end position="42"/>
    </location>
</feature>
<dbReference type="CDD" id="cd02440">
    <property type="entry name" value="AdoMet_MTases"/>
    <property type="match status" value="1"/>
</dbReference>
<comment type="similarity">
    <text evidence="9">Belongs to the class I-like SAM-binding methyltransferase superfamily. RNA M5U methyltransferase family. RlmD subfamily.</text>
</comment>
<evidence type="ECO:0000256" key="8">
    <source>
        <dbReference type="ARBA" id="ARBA00023014"/>
    </source>
</evidence>
<keyword evidence="4 9" id="KW-0808">Transferase</keyword>
<organism evidence="14 15">
    <name type="scientific">Vreelandella nigrificans</name>
    <dbReference type="NCBI Taxonomy" id="2042704"/>
    <lineage>
        <taxon>Bacteria</taxon>
        <taxon>Pseudomonadati</taxon>
        <taxon>Pseudomonadota</taxon>
        <taxon>Gammaproteobacteria</taxon>
        <taxon>Oceanospirillales</taxon>
        <taxon>Halomonadaceae</taxon>
        <taxon>Vreelandella</taxon>
    </lineage>
</organism>
<keyword evidence="15" id="KW-1185">Reference proteome</keyword>
<dbReference type="GO" id="GO:0070475">
    <property type="term" value="P:rRNA base methylation"/>
    <property type="evidence" value="ECO:0007669"/>
    <property type="project" value="TreeGrafter"/>
</dbReference>
<keyword evidence="8 9" id="KW-0411">Iron-sulfur</keyword>
<dbReference type="GO" id="GO:0005506">
    <property type="term" value="F:iron ion binding"/>
    <property type="evidence" value="ECO:0007669"/>
    <property type="project" value="UniProtKB-UniRule"/>
</dbReference>
<dbReference type="InterPro" id="IPR030390">
    <property type="entry name" value="MeTrfase_TrmA_AS"/>
</dbReference>
<dbReference type="InterPro" id="IPR002792">
    <property type="entry name" value="TRAM_dom"/>
</dbReference>
<feature type="domain" description="TRAM" evidence="13">
    <location>
        <begin position="31"/>
        <end position="95"/>
    </location>
</feature>
<dbReference type="PANTHER" id="PTHR11061">
    <property type="entry name" value="RNA M5U METHYLTRANSFERASE"/>
    <property type="match status" value="1"/>
</dbReference>
<keyword evidence="6 9" id="KW-0479">Metal-binding</keyword>
<evidence type="ECO:0000256" key="6">
    <source>
        <dbReference type="ARBA" id="ARBA00022723"/>
    </source>
</evidence>
<evidence type="ECO:0000256" key="5">
    <source>
        <dbReference type="ARBA" id="ARBA00022691"/>
    </source>
</evidence>
<dbReference type="SUPFAM" id="SSF50249">
    <property type="entry name" value="Nucleic acid-binding proteins"/>
    <property type="match status" value="1"/>
</dbReference>
<dbReference type="Gene3D" id="2.40.50.140">
    <property type="entry name" value="Nucleic acid-binding proteins"/>
    <property type="match status" value="1"/>
</dbReference>
<feature type="binding site" evidence="9">
    <location>
        <position position="414"/>
    </location>
    <ligand>
        <name>S-adenosyl-L-methionine</name>
        <dbReference type="ChEBI" id="CHEBI:59789"/>
    </ligand>
</feature>
<feature type="binding site" evidence="9 10">
    <location>
        <position position="436"/>
    </location>
    <ligand>
        <name>S-adenosyl-L-methionine</name>
        <dbReference type="ChEBI" id="CHEBI:59789"/>
    </ligand>
</feature>
<keyword evidence="3 9" id="KW-0489">Methyltransferase</keyword>
<dbReference type="Pfam" id="PF01938">
    <property type="entry name" value="TRAM"/>
    <property type="match status" value="1"/>
</dbReference>
<evidence type="ECO:0000256" key="2">
    <source>
        <dbReference type="ARBA" id="ARBA00022552"/>
    </source>
</evidence>
<feature type="binding site" evidence="9">
    <location>
        <position position="108"/>
    </location>
    <ligand>
        <name>[4Fe-4S] cluster</name>
        <dbReference type="ChEBI" id="CHEBI:49883"/>
    </ligand>
</feature>
<feature type="binding site" evidence="9">
    <location>
        <position position="114"/>
    </location>
    <ligand>
        <name>[4Fe-4S] cluster</name>
        <dbReference type="ChEBI" id="CHEBI:49883"/>
    </ligand>
</feature>
<feature type="binding site" evidence="9">
    <location>
        <position position="372"/>
    </location>
    <ligand>
        <name>S-adenosyl-L-methionine</name>
        <dbReference type="ChEBI" id="CHEBI:59789"/>
    </ligand>
</feature>
<comment type="caution">
    <text evidence="14">The sequence shown here is derived from an EMBL/GenBank/DDBJ whole genome shotgun (WGS) entry which is preliminary data.</text>
</comment>
<comment type="catalytic activity">
    <reaction evidence="9">
        <text>uridine(1939) in 23S rRNA + S-adenosyl-L-methionine = 5-methyluridine(1939) in 23S rRNA + S-adenosyl-L-homocysteine + H(+)</text>
        <dbReference type="Rhea" id="RHEA:42908"/>
        <dbReference type="Rhea" id="RHEA-COMP:10278"/>
        <dbReference type="Rhea" id="RHEA-COMP:10279"/>
        <dbReference type="ChEBI" id="CHEBI:15378"/>
        <dbReference type="ChEBI" id="CHEBI:57856"/>
        <dbReference type="ChEBI" id="CHEBI:59789"/>
        <dbReference type="ChEBI" id="CHEBI:65315"/>
        <dbReference type="ChEBI" id="CHEBI:74447"/>
        <dbReference type="EC" id="2.1.1.190"/>
    </reaction>
</comment>
<evidence type="ECO:0000256" key="7">
    <source>
        <dbReference type="ARBA" id="ARBA00023004"/>
    </source>
</evidence>
<keyword evidence="2 9" id="KW-0698">rRNA processing</keyword>
<dbReference type="GO" id="GO:0070041">
    <property type="term" value="F:rRNA (uridine-C5-)-methyltransferase activity"/>
    <property type="evidence" value="ECO:0007669"/>
    <property type="project" value="UniProtKB-UniRule"/>
</dbReference>
<evidence type="ECO:0000313" key="15">
    <source>
        <dbReference type="Proteomes" id="UP000218677"/>
    </source>
</evidence>
<dbReference type="InterPro" id="IPR010280">
    <property type="entry name" value="U5_MeTrfase_fam"/>
</dbReference>
<keyword evidence="7 9" id="KW-0408">Iron</keyword>
<gene>
    <name evidence="9" type="primary">rlmD</name>
    <name evidence="14" type="ORF">CPA45_00880</name>
</gene>
<feature type="active site" evidence="11">
    <location>
        <position position="462"/>
    </location>
</feature>
<protein>
    <recommendedName>
        <fullName evidence="9">23S rRNA (uracil(1939)-C(5))-methyltransferase RlmD</fullName>
        <ecNumber evidence="9">2.1.1.190</ecNumber>
    </recommendedName>
    <alternativeName>
        <fullName evidence="9">23S rRNA(m5U1939)-methyltransferase</fullName>
    </alternativeName>
</protein>
<feature type="binding site" evidence="9">
    <location>
        <position position="117"/>
    </location>
    <ligand>
        <name>[4Fe-4S] cluster</name>
        <dbReference type="ChEBI" id="CHEBI:49883"/>
    </ligand>
</feature>
<dbReference type="Pfam" id="PF05958">
    <property type="entry name" value="tRNA_U5-meth_tr"/>
    <property type="match status" value="1"/>
</dbReference>
<feature type="active site" description="Nucleophile" evidence="9 10">
    <location>
        <position position="462"/>
    </location>
</feature>
<dbReference type="InterPro" id="IPR029063">
    <property type="entry name" value="SAM-dependent_MTases_sf"/>
</dbReference>
<dbReference type="EMBL" id="NWUX01000001">
    <property type="protein sequence ID" value="PCF97326.1"/>
    <property type="molecule type" value="Genomic_DNA"/>
</dbReference>
<dbReference type="SUPFAM" id="SSF53335">
    <property type="entry name" value="S-adenosyl-L-methionine-dependent methyltransferases"/>
    <property type="match status" value="2"/>
</dbReference>
<keyword evidence="5 9" id="KW-0949">S-adenosyl-L-methionine</keyword>
<dbReference type="OrthoDB" id="9804590at2"/>
<feature type="binding site" evidence="9">
    <location>
        <position position="193"/>
    </location>
    <ligand>
        <name>[4Fe-4S] cluster</name>
        <dbReference type="ChEBI" id="CHEBI:49883"/>
    </ligand>
</feature>